<dbReference type="PANTHER" id="PTHR39329">
    <property type="entry name" value="ETHANOLAMINE AMMONIA-LYASE HEAVY CHAIN"/>
    <property type="match status" value="1"/>
</dbReference>
<sequence>MKTFHPQRRVKGARSRTSPQRAPVNPWQPVMMRRRTFMSALLGATAIAAACSDDTLVKPTEPPPGVYIPQVKPGEDLLAYLDRTRGGFDQATFNKLIGAANPFKEGDEAAALAAADETSRVNARTLLSNTRIGDLRAHPLFDDGLFQLIEQGVDSSQAAQVSTWTMGELKRFLLDKSEAEIKAIMGGLSSDVIGCIVKLMSNEELIAVGRKVFNPLPGSNLGAKGYLGARIQPNSPTDNVEDIRWQVLDGWAFGVGDVVLGTNPVSSDVFSVQAVELALKDLLDTFDLAETFPHCVLSHIDIQAEVETRTPGSTALWFQSLGGTEGANKTFDVTIPKMLDHASKRTGQYGLYFETGQGADGTNGHGNGFDMVVHESRKYGFARVLKQKVATAQLGAGKPARPWVHVNDVAGFIGPEVFRSKEQLVRCCLEDIVMGKLHGLMIGLDVCSTLHMEVTLDDLDWCLDQIMPANPGYLMALPTKNDPMLSYLTTAFQDHVRIRSKFGYKVEDRMWSFFQQLGVVDAEGRPGPHFGDPSWVYLQYRRKKGDTRSEADILSEARAQMTEVRKRGVFIAEGHGANTWDLNADLDREVRFLYEDAKASIFAELPATFAPSIAQAVTVATESKDRQDYILHPPTGEELSAGSLDRLRSLRDSQAGQYDVQIVISDGLNAWALTDEGHLAPYLQRVRSDLEAVGFKVAPEHIIVSAGRVRAGYRIGETLFGALPDRNSRRAILHVIGERPGSGHHAYSVYITAPGVDTWAQEGAVDHNITRVVSGIADTALTPSAAAAETVNILKQMAPR</sequence>
<reference evidence="2 3" key="1">
    <citation type="submission" date="2023-12" db="EMBL/GenBank/DDBJ databases">
        <title>the genome sequence of Hyalangium sp. s54d21.</title>
        <authorList>
            <person name="Zhang X."/>
        </authorList>
    </citation>
    <scope>NUCLEOTIDE SEQUENCE [LARGE SCALE GENOMIC DNA]</scope>
    <source>
        <strain evidence="3">s54d21</strain>
    </source>
</reference>
<dbReference type="NCBIfam" id="NF011649">
    <property type="entry name" value="PRK15067.1"/>
    <property type="match status" value="1"/>
</dbReference>
<dbReference type="Proteomes" id="UP001291309">
    <property type="component" value="Unassembled WGS sequence"/>
</dbReference>
<dbReference type="EC" id="4.3.1.7" evidence="2"/>
<name>A0ABU5H3J2_9BACT</name>
<dbReference type="Gene3D" id="3.40.50.11240">
    <property type="entry name" value="Ethanolamine ammonia-lyase light chain (EutC)"/>
    <property type="match status" value="1"/>
</dbReference>
<keyword evidence="2" id="KW-0456">Lyase</keyword>
<keyword evidence="3" id="KW-1185">Reference proteome</keyword>
<dbReference type="Gene3D" id="3.20.20.70">
    <property type="entry name" value="Aldolase class I"/>
    <property type="match status" value="1"/>
</dbReference>
<feature type="region of interest" description="Disordered" evidence="1">
    <location>
        <begin position="1"/>
        <end position="25"/>
    </location>
</feature>
<dbReference type="InterPro" id="IPR013785">
    <property type="entry name" value="Aldolase_TIM"/>
</dbReference>
<dbReference type="GO" id="GO:0008851">
    <property type="term" value="F:ethanolamine ammonia-lyase activity"/>
    <property type="evidence" value="ECO:0007669"/>
    <property type="project" value="UniProtKB-EC"/>
</dbReference>
<dbReference type="Pfam" id="PF05985">
    <property type="entry name" value="EutC"/>
    <property type="match status" value="1"/>
</dbReference>
<evidence type="ECO:0000313" key="3">
    <source>
        <dbReference type="Proteomes" id="UP001291309"/>
    </source>
</evidence>
<accession>A0ABU5H3J2</accession>
<dbReference type="InterPro" id="IPR009246">
    <property type="entry name" value="EutC"/>
</dbReference>
<gene>
    <name evidence="2" type="primary">eutB</name>
    <name evidence="2" type="ORF">SYV04_15855</name>
</gene>
<dbReference type="InterPro" id="IPR042251">
    <property type="entry name" value="EutC_C"/>
</dbReference>
<evidence type="ECO:0000313" key="2">
    <source>
        <dbReference type="EMBL" id="MDY7227891.1"/>
    </source>
</evidence>
<protein>
    <submittedName>
        <fullName evidence="2">Ethanolamine ammonia-lyase subunit EutB</fullName>
        <ecNumber evidence="2">4.3.1.7</ecNumber>
    </submittedName>
</protein>
<dbReference type="Pfam" id="PF06751">
    <property type="entry name" value="EutB"/>
    <property type="match status" value="1"/>
</dbReference>
<proteinExistence type="predicted"/>
<dbReference type="EMBL" id="JAXIVS010000005">
    <property type="protein sequence ID" value="MDY7227891.1"/>
    <property type="molecule type" value="Genomic_DNA"/>
</dbReference>
<dbReference type="Gene3D" id="1.10.220.70">
    <property type="entry name" value="lyase"/>
    <property type="match status" value="1"/>
</dbReference>
<evidence type="ECO:0000256" key="1">
    <source>
        <dbReference type="SAM" id="MobiDB-lite"/>
    </source>
</evidence>
<feature type="compositionally biased region" description="Basic residues" evidence="1">
    <location>
        <begin position="1"/>
        <end position="14"/>
    </location>
</feature>
<organism evidence="2 3">
    <name type="scientific">Hyalangium rubrum</name>
    <dbReference type="NCBI Taxonomy" id="3103134"/>
    <lineage>
        <taxon>Bacteria</taxon>
        <taxon>Pseudomonadati</taxon>
        <taxon>Myxococcota</taxon>
        <taxon>Myxococcia</taxon>
        <taxon>Myxococcales</taxon>
        <taxon>Cystobacterineae</taxon>
        <taxon>Archangiaceae</taxon>
        <taxon>Hyalangium</taxon>
    </lineage>
</organism>
<dbReference type="InterPro" id="IPR044939">
    <property type="entry name" value="EutB_dom_2_sf"/>
</dbReference>
<comment type="caution">
    <text evidence="2">The sequence shown here is derived from an EMBL/GenBank/DDBJ whole genome shotgun (WGS) entry which is preliminary data.</text>
</comment>
<dbReference type="PANTHER" id="PTHR39329:SF1">
    <property type="entry name" value="ETHANOLAMINE AMMONIA-LYASE LARGE SUBUNIT"/>
    <property type="match status" value="1"/>
</dbReference>
<dbReference type="RefSeq" id="WP_321546620.1">
    <property type="nucleotide sequence ID" value="NZ_JAXIVS010000005.1"/>
</dbReference>
<dbReference type="InterPro" id="IPR010628">
    <property type="entry name" value="EutB"/>
</dbReference>